<dbReference type="AlphaFoldDB" id="A0A1A8CVX5"/>
<feature type="compositionally biased region" description="Basic and acidic residues" evidence="1">
    <location>
        <begin position="110"/>
        <end position="120"/>
    </location>
</feature>
<dbReference type="EMBL" id="HADZ01020011">
    <property type="protein sequence ID" value="SBP83952.1"/>
    <property type="molecule type" value="Transcribed_RNA"/>
</dbReference>
<proteinExistence type="predicted"/>
<keyword evidence="2" id="KW-0472">Membrane</keyword>
<feature type="non-terminal residue" evidence="2">
    <location>
        <position position="1"/>
    </location>
</feature>
<keyword evidence="2" id="KW-0812">Transmembrane</keyword>
<organism evidence="2">
    <name type="scientific">Nothobranchius kadleci</name>
    <name type="common">African annual killifish</name>
    <dbReference type="NCBI Taxonomy" id="1051664"/>
    <lineage>
        <taxon>Eukaryota</taxon>
        <taxon>Metazoa</taxon>
        <taxon>Chordata</taxon>
        <taxon>Craniata</taxon>
        <taxon>Vertebrata</taxon>
        <taxon>Euteleostomi</taxon>
        <taxon>Actinopterygii</taxon>
        <taxon>Neopterygii</taxon>
        <taxon>Teleostei</taxon>
        <taxon>Neoteleostei</taxon>
        <taxon>Acanthomorphata</taxon>
        <taxon>Ovalentaria</taxon>
        <taxon>Atherinomorphae</taxon>
        <taxon>Cyprinodontiformes</taxon>
        <taxon>Nothobranchiidae</taxon>
        <taxon>Nothobranchius</taxon>
    </lineage>
</organism>
<name>A0A1A8CVX5_NOTKA</name>
<feature type="non-terminal residue" evidence="2">
    <location>
        <position position="120"/>
    </location>
</feature>
<feature type="region of interest" description="Disordered" evidence="1">
    <location>
        <begin position="52"/>
        <end position="120"/>
    </location>
</feature>
<sequence length="120" mass="12759">RCHQQLPRRIGVWHHPDSGHGHGGVWIPLPLYGPSPRHHPLLLQPADRRRLRGAAGGGVPLGHPSAGPGAGGVLPPGPTPPAGPVLHPIQPSRVQEPSCHAASRSGHRLLRGEGRHRLLR</sequence>
<reference evidence="2" key="1">
    <citation type="submission" date="2016-05" db="EMBL/GenBank/DDBJ databases">
        <authorList>
            <person name="Lavstsen T."/>
            <person name="Jespersen J.S."/>
        </authorList>
    </citation>
    <scope>NUCLEOTIDE SEQUENCE</scope>
    <source>
        <tissue evidence="2">Brain</tissue>
    </source>
</reference>
<evidence type="ECO:0000313" key="2">
    <source>
        <dbReference type="EMBL" id="SBP83952.1"/>
    </source>
</evidence>
<evidence type="ECO:0000256" key="1">
    <source>
        <dbReference type="SAM" id="MobiDB-lite"/>
    </source>
</evidence>
<gene>
    <name evidence="2" type="primary">TMEM88A</name>
</gene>
<reference evidence="2" key="2">
    <citation type="submission" date="2016-06" db="EMBL/GenBank/DDBJ databases">
        <title>The genome of a short-lived fish provides insights into sex chromosome evolution and the genetic control of aging.</title>
        <authorList>
            <person name="Reichwald K."/>
            <person name="Felder M."/>
            <person name="Petzold A."/>
            <person name="Koch P."/>
            <person name="Groth M."/>
            <person name="Platzer M."/>
        </authorList>
    </citation>
    <scope>NUCLEOTIDE SEQUENCE</scope>
    <source>
        <tissue evidence="2">Brain</tissue>
    </source>
</reference>
<accession>A0A1A8CVX5</accession>
<protein>
    <submittedName>
        <fullName evidence="2">Transmembrane protein 88 a</fullName>
    </submittedName>
</protein>